<protein>
    <submittedName>
        <fullName evidence="1">Uncharacterized protein</fullName>
    </submittedName>
</protein>
<name>A0ACB9YW00_9PEZI</name>
<dbReference type="EMBL" id="MU393500">
    <property type="protein sequence ID" value="KAI4863631.1"/>
    <property type="molecule type" value="Genomic_DNA"/>
</dbReference>
<comment type="caution">
    <text evidence="1">The sequence shown here is derived from an EMBL/GenBank/DDBJ whole genome shotgun (WGS) entry which is preliminary data.</text>
</comment>
<evidence type="ECO:0000313" key="2">
    <source>
        <dbReference type="Proteomes" id="UP001497700"/>
    </source>
</evidence>
<accession>A0ACB9YW00</accession>
<sequence>MFIMTRKPAKSVVAAEKRALAGDNESQDSLEAFEQIRLNHAVGMLSSSPVPIKPPLPKNAGVVASSVGVKKMNISQTSKGLLKEALASTEQPQNASDALPKPSATNNYPTKSSQHHLRSLNFSRPSLNPELSEPAPVPARLDPYDVASAAEQTSQLSGDDGPPTLPPPSELKKKTGEMSSDSPTQSNDGRSYEQYSNGNSQPLQSSSQASHIHEHSTLQEDDTGFLNFKPTQYDTLESVAEDVELDPNSDPRKQPTSQAAGANSRYTIAPETPAVGRGLFQQGGIGTVLPPSQLFGQTQFTSAVKKASPTSSRPSPDAFNQNTISPNPLASSPLKHRGLRTSPTNAFTSSPALPGASSRPSDDKTPSAPTNSRDDDSVDQGNDADTPVPPFGISRRKNVLEPISEYKSWRKQSTASNASKSSSQGGEEENSDSEVDEAAYRRRLVRLKQEKASKSLPSISLPRSSSNKGDNVEVPSTNRPKPIQNRRKTNADQYLAQCHGEPATDNDASQETVADSQEVQAPPQPIEPGPKASDESTDKSLDAVEDQVPDLPKPRAPMLSMDYRETIPETSPVSTSIEPPRLIGDIMREQSSARSGLDTVSFPTLSSGADFEQQPKESSEVRPSSPPEQLSSIPTNRQHEPNRGRGRGRAAPSRSPLIVLASSPQSVIRRSARLGNTTTPSSTGRDLSFQSQPGSRTSTLTSLSATPSMTSSITPSTEPDRVPETTRRKSSSPAIAKPQRRGRPPPSSVPASLMPKTKAYSRSRESIRRLTRHNSMSTDELAGSPLSISGKGELKATVRKLGRQSLASQHLLRESTTKRGIFEGMVFALTFQSGQVRKSKDKVTDRATIERMIRQEGGKVLTDGFDELFRFDSFQATGSTTASHTLSNSLTLFDDDTGFTALIADGHSRKVKYMQALALGIPCLAPKWITTCIAKKEIVDWSSYLLCAGPSALLGEAIRSRDLQPFDACTAKLVDVINNRPKLLDEARILLVMKTRNEGKKLPYVFLAQVLGGSLVRVHSLEEARTKLREGESQDQPFDWVYIDDNLHNAQRALFGPTAGETASKKRKRPSVSLDISDRPPKKIRTLDDELVIQSLILGRLIEDGEMEE</sequence>
<proteinExistence type="predicted"/>
<dbReference type="Proteomes" id="UP001497700">
    <property type="component" value="Unassembled WGS sequence"/>
</dbReference>
<evidence type="ECO:0000313" key="1">
    <source>
        <dbReference type="EMBL" id="KAI4863631.1"/>
    </source>
</evidence>
<organism evidence="1 2">
    <name type="scientific">Hypoxylon rubiginosum</name>
    <dbReference type="NCBI Taxonomy" id="110542"/>
    <lineage>
        <taxon>Eukaryota</taxon>
        <taxon>Fungi</taxon>
        <taxon>Dikarya</taxon>
        <taxon>Ascomycota</taxon>
        <taxon>Pezizomycotina</taxon>
        <taxon>Sordariomycetes</taxon>
        <taxon>Xylariomycetidae</taxon>
        <taxon>Xylariales</taxon>
        <taxon>Hypoxylaceae</taxon>
        <taxon>Hypoxylon</taxon>
    </lineage>
</organism>
<reference evidence="1 2" key="1">
    <citation type="journal article" date="2022" name="New Phytol.">
        <title>Ecological generalism drives hyperdiversity of secondary metabolite gene clusters in xylarialean endophytes.</title>
        <authorList>
            <person name="Franco M.E.E."/>
            <person name="Wisecaver J.H."/>
            <person name="Arnold A.E."/>
            <person name="Ju Y.M."/>
            <person name="Slot J.C."/>
            <person name="Ahrendt S."/>
            <person name="Moore L.P."/>
            <person name="Eastman K.E."/>
            <person name="Scott K."/>
            <person name="Konkel Z."/>
            <person name="Mondo S.J."/>
            <person name="Kuo A."/>
            <person name="Hayes R.D."/>
            <person name="Haridas S."/>
            <person name="Andreopoulos B."/>
            <person name="Riley R."/>
            <person name="LaButti K."/>
            <person name="Pangilinan J."/>
            <person name="Lipzen A."/>
            <person name="Amirebrahimi M."/>
            <person name="Yan J."/>
            <person name="Adam C."/>
            <person name="Keymanesh K."/>
            <person name="Ng V."/>
            <person name="Louie K."/>
            <person name="Northen T."/>
            <person name="Drula E."/>
            <person name="Henrissat B."/>
            <person name="Hsieh H.M."/>
            <person name="Youens-Clark K."/>
            <person name="Lutzoni F."/>
            <person name="Miadlikowska J."/>
            <person name="Eastwood D.C."/>
            <person name="Hamelin R.C."/>
            <person name="Grigoriev I.V."/>
            <person name="U'Ren J.M."/>
        </authorList>
    </citation>
    <scope>NUCLEOTIDE SEQUENCE [LARGE SCALE GENOMIC DNA]</scope>
    <source>
        <strain evidence="1 2">CBS 119005</strain>
    </source>
</reference>
<gene>
    <name evidence="1" type="ORF">F4820DRAFT_426314</name>
</gene>
<keyword evidence="2" id="KW-1185">Reference proteome</keyword>